<gene>
    <name evidence="1" type="ORF">PHYPSEUDO_009500</name>
</gene>
<evidence type="ECO:0000313" key="2">
    <source>
        <dbReference type="Proteomes" id="UP000694044"/>
    </source>
</evidence>
<proteinExistence type="predicted"/>
<dbReference type="Proteomes" id="UP000694044">
    <property type="component" value="Unassembled WGS sequence"/>
</dbReference>
<keyword evidence="2" id="KW-1185">Reference proteome</keyword>
<dbReference type="EMBL" id="JAGDFM010000396">
    <property type="protein sequence ID" value="KAG7378774.1"/>
    <property type="molecule type" value="Genomic_DNA"/>
</dbReference>
<protein>
    <submittedName>
        <fullName evidence="1">Uncharacterized protein</fullName>
    </submittedName>
</protein>
<accession>A0A8T1VH53</accession>
<sequence length="160" mass="17639">MGRAEFLRVVGECASDVDSRFSVSSDLLVAWCRGRALATAYVAPFLPAELLLLIARNGEWDHAKGRGNFKTATYSSQVKAGNGLCVTPRNRAALACDGHCRAGATDDGYTWWFRAGHGILSCCNDDAKRVLRRTLRGLQRRRPLEMAGSRHSQLGWEGER</sequence>
<comment type="caution">
    <text evidence="1">The sequence shown here is derived from an EMBL/GenBank/DDBJ whole genome shotgun (WGS) entry which is preliminary data.</text>
</comment>
<reference evidence="1" key="1">
    <citation type="submission" date="2021-02" db="EMBL/GenBank/DDBJ databases">
        <authorList>
            <person name="Palmer J.M."/>
        </authorList>
    </citation>
    <scope>NUCLEOTIDE SEQUENCE</scope>
    <source>
        <strain evidence="1">SCRP734</strain>
    </source>
</reference>
<organism evidence="1 2">
    <name type="scientific">Phytophthora pseudosyringae</name>
    <dbReference type="NCBI Taxonomy" id="221518"/>
    <lineage>
        <taxon>Eukaryota</taxon>
        <taxon>Sar</taxon>
        <taxon>Stramenopiles</taxon>
        <taxon>Oomycota</taxon>
        <taxon>Peronosporomycetes</taxon>
        <taxon>Peronosporales</taxon>
        <taxon>Peronosporaceae</taxon>
        <taxon>Phytophthora</taxon>
    </lineage>
</organism>
<dbReference type="AlphaFoldDB" id="A0A8T1VH53"/>
<evidence type="ECO:0000313" key="1">
    <source>
        <dbReference type="EMBL" id="KAG7378774.1"/>
    </source>
</evidence>
<name>A0A8T1VH53_9STRA</name>